<feature type="domain" description="YhcG PDDEXK nuclease" evidence="1">
    <location>
        <begin position="2"/>
        <end position="68"/>
    </location>
</feature>
<gene>
    <name evidence="2" type="ORF">DKK79_03805</name>
</gene>
<dbReference type="Proteomes" id="UP000247483">
    <property type="component" value="Unassembled WGS sequence"/>
</dbReference>
<comment type="caution">
    <text evidence="2">The sequence shown here is derived from an EMBL/GenBank/DDBJ whole genome shotgun (WGS) entry which is preliminary data.</text>
</comment>
<protein>
    <submittedName>
        <fullName evidence="2">DUF1016 domain-containing protein</fullName>
    </submittedName>
</protein>
<sequence length="73" mass="8773">MFVNIKDQSSESDLEKVLIEHLTNFLLELGDNFAFSAQQCKLRIDDYCFKNRFYFFHRRLKCLILIEILLIIV</sequence>
<dbReference type="EMBL" id="QGLP01000004">
    <property type="protein sequence ID" value="PXZ05806.1"/>
    <property type="molecule type" value="Genomic_DNA"/>
</dbReference>
<dbReference type="InterPro" id="IPR053148">
    <property type="entry name" value="PD-DEXK-like_domain"/>
</dbReference>
<dbReference type="PANTHER" id="PTHR30547:SF5">
    <property type="entry name" value="NUCLEASE YHCG-RELATED"/>
    <property type="match status" value="1"/>
</dbReference>
<name>A0A2V4E4L1_9GAMM</name>
<dbReference type="Pfam" id="PF06250">
    <property type="entry name" value="YhcG_C"/>
    <property type="match status" value="1"/>
</dbReference>
<accession>A0A2V4E4L1</accession>
<evidence type="ECO:0000313" key="3">
    <source>
        <dbReference type="Proteomes" id="UP000247483"/>
    </source>
</evidence>
<dbReference type="AlphaFoldDB" id="A0A2V4E4L1"/>
<evidence type="ECO:0000259" key="1">
    <source>
        <dbReference type="Pfam" id="PF06250"/>
    </source>
</evidence>
<dbReference type="PANTHER" id="PTHR30547">
    <property type="entry name" value="UNCHARACTERIZED PROTEIN YHCG-RELATED"/>
    <property type="match status" value="1"/>
</dbReference>
<dbReference type="InterPro" id="IPR009362">
    <property type="entry name" value="YhcG_C"/>
</dbReference>
<organism evidence="2 3">
    <name type="scientific">Gilliamella apicola</name>
    <dbReference type="NCBI Taxonomy" id="1196095"/>
    <lineage>
        <taxon>Bacteria</taxon>
        <taxon>Pseudomonadati</taxon>
        <taxon>Pseudomonadota</taxon>
        <taxon>Gammaproteobacteria</taxon>
        <taxon>Orbales</taxon>
        <taxon>Orbaceae</taxon>
        <taxon>Gilliamella</taxon>
    </lineage>
</organism>
<proteinExistence type="predicted"/>
<reference evidence="2 3" key="1">
    <citation type="submission" date="2018-05" db="EMBL/GenBank/DDBJ databases">
        <title>Reference genomes for bee gut microbiota database.</title>
        <authorList>
            <person name="Ellegaard K.M."/>
        </authorList>
    </citation>
    <scope>NUCLEOTIDE SEQUENCE [LARGE SCALE GENOMIC DNA]</scope>
    <source>
        <strain evidence="2 3">ESL0177</strain>
    </source>
</reference>
<evidence type="ECO:0000313" key="2">
    <source>
        <dbReference type="EMBL" id="PXZ05806.1"/>
    </source>
</evidence>
<dbReference type="RefSeq" id="WP_081300889.1">
    <property type="nucleotide sequence ID" value="NZ_NAHS01000522.1"/>
</dbReference>